<keyword evidence="1" id="KW-1133">Transmembrane helix</keyword>
<gene>
    <name evidence="3" type="ORF">MNOR_LOCUS29804</name>
</gene>
<dbReference type="EMBL" id="CAXKWB010035169">
    <property type="protein sequence ID" value="CAL4146008.1"/>
    <property type="molecule type" value="Genomic_DNA"/>
</dbReference>
<sequence>MKKADMKIPSVFRTASFLLLFSQIYAISNYEGCEISAGQTTLQWKWSNAHIGCWLSQSSPLTLTIKFLKYSHPQAHDIIEIGKSSTKIVHKRDNRKETTLKYNNEGTIEEGWAFFNLSVSHQYEVGYSSETTSYRPLFTFPLDLTIEKITVTGSNITINCNNNALVWRVGHNSNDAAAVVPFAGGLKQVNISLYSNLEMRPQITIDGQTDPIDFRWKSGTVTTTATDDPFPAFMEHYIDIICESKTDKQITCNINSNKSMIYSLKTQHRPRSLLVRGQEQLFFILHTNTPSDRKNTTVEPIIEPPEECSNVALLIAVIILIIILLIIIICTYWKHKDIKAFIIFTNGSKKENLVNEEVTPLMEDTNQSLQQQQQKSECLMQDDFVLESTPS</sequence>
<feature type="signal peptide" evidence="2">
    <location>
        <begin position="1"/>
        <end position="26"/>
    </location>
</feature>
<evidence type="ECO:0000256" key="1">
    <source>
        <dbReference type="SAM" id="Phobius"/>
    </source>
</evidence>
<dbReference type="AlphaFoldDB" id="A0AAV2RZ26"/>
<keyword evidence="1" id="KW-0472">Membrane</keyword>
<organism evidence="3 4">
    <name type="scientific">Meganyctiphanes norvegica</name>
    <name type="common">Northern krill</name>
    <name type="synonym">Thysanopoda norvegica</name>
    <dbReference type="NCBI Taxonomy" id="48144"/>
    <lineage>
        <taxon>Eukaryota</taxon>
        <taxon>Metazoa</taxon>
        <taxon>Ecdysozoa</taxon>
        <taxon>Arthropoda</taxon>
        <taxon>Crustacea</taxon>
        <taxon>Multicrustacea</taxon>
        <taxon>Malacostraca</taxon>
        <taxon>Eumalacostraca</taxon>
        <taxon>Eucarida</taxon>
        <taxon>Euphausiacea</taxon>
        <taxon>Euphausiidae</taxon>
        <taxon>Meganyctiphanes</taxon>
    </lineage>
</organism>
<comment type="caution">
    <text evidence="3">The sequence shown here is derived from an EMBL/GenBank/DDBJ whole genome shotgun (WGS) entry which is preliminary data.</text>
</comment>
<keyword evidence="2" id="KW-0732">Signal</keyword>
<reference evidence="3 4" key="1">
    <citation type="submission" date="2024-05" db="EMBL/GenBank/DDBJ databases">
        <authorList>
            <person name="Wallberg A."/>
        </authorList>
    </citation>
    <scope>NUCLEOTIDE SEQUENCE [LARGE SCALE GENOMIC DNA]</scope>
</reference>
<evidence type="ECO:0000313" key="4">
    <source>
        <dbReference type="Proteomes" id="UP001497623"/>
    </source>
</evidence>
<evidence type="ECO:0000313" key="3">
    <source>
        <dbReference type="EMBL" id="CAL4146008.1"/>
    </source>
</evidence>
<feature type="non-terminal residue" evidence="3">
    <location>
        <position position="391"/>
    </location>
</feature>
<accession>A0AAV2RZ26</accession>
<feature type="transmembrane region" description="Helical" evidence="1">
    <location>
        <begin position="311"/>
        <end position="333"/>
    </location>
</feature>
<feature type="chain" id="PRO_5043909686" evidence="2">
    <location>
        <begin position="27"/>
        <end position="391"/>
    </location>
</feature>
<proteinExistence type="predicted"/>
<keyword evidence="4" id="KW-1185">Reference proteome</keyword>
<evidence type="ECO:0000256" key="2">
    <source>
        <dbReference type="SAM" id="SignalP"/>
    </source>
</evidence>
<name>A0AAV2RZ26_MEGNR</name>
<dbReference type="Proteomes" id="UP001497623">
    <property type="component" value="Unassembled WGS sequence"/>
</dbReference>
<keyword evidence="1" id="KW-0812">Transmembrane</keyword>
<protein>
    <submittedName>
        <fullName evidence="3">Uncharacterized protein</fullName>
    </submittedName>
</protein>